<feature type="domain" description="YlxR" evidence="1">
    <location>
        <begin position="17"/>
        <end position="81"/>
    </location>
</feature>
<protein>
    <submittedName>
        <fullName evidence="2">YlxR family protein</fullName>
    </submittedName>
</protein>
<keyword evidence="3" id="KW-1185">Reference proteome</keyword>
<evidence type="ECO:0000259" key="1">
    <source>
        <dbReference type="Pfam" id="PF04296"/>
    </source>
</evidence>
<dbReference type="Proteomes" id="UP001596956">
    <property type="component" value="Unassembled WGS sequence"/>
</dbReference>
<dbReference type="PANTHER" id="PTHR34215:SF1">
    <property type="entry name" value="YLXR DOMAIN-CONTAINING PROTEIN"/>
    <property type="match status" value="1"/>
</dbReference>
<gene>
    <name evidence="2" type="ORF">ACFQZU_11815</name>
</gene>
<dbReference type="EMBL" id="JBHTHR010000343">
    <property type="protein sequence ID" value="MFD0801997.1"/>
    <property type="molecule type" value="Genomic_DNA"/>
</dbReference>
<proteinExistence type="predicted"/>
<comment type="caution">
    <text evidence="2">The sequence shown here is derived from an EMBL/GenBank/DDBJ whole genome shotgun (WGS) entry which is preliminary data.</text>
</comment>
<dbReference type="Pfam" id="PF04296">
    <property type="entry name" value="YlxR"/>
    <property type="match status" value="1"/>
</dbReference>
<dbReference type="SUPFAM" id="SSF64376">
    <property type="entry name" value="YlxR-like"/>
    <property type="match status" value="1"/>
</dbReference>
<dbReference type="InterPro" id="IPR007393">
    <property type="entry name" value="YlxR_dom"/>
</dbReference>
<reference evidence="3" key="1">
    <citation type="journal article" date="2019" name="Int. J. Syst. Evol. Microbiol.">
        <title>The Global Catalogue of Microorganisms (GCM) 10K type strain sequencing project: providing services to taxonomists for standard genome sequencing and annotation.</title>
        <authorList>
            <consortium name="The Broad Institute Genomics Platform"/>
            <consortium name="The Broad Institute Genome Sequencing Center for Infectious Disease"/>
            <person name="Wu L."/>
            <person name="Ma J."/>
        </authorList>
    </citation>
    <scope>NUCLEOTIDE SEQUENCE [LARGE SCALE GENOMIC DNA]</scope>
    <source>
        <strain evidence="3">CCUG 63369</strain>
    </source>
</reference>
<dbReference type="Gene3D" id="3.30.1230.10">
    <property type="entry name" value="YlxR-like"/>
    <property type="match status" value="1"/>
</dbReference>
<accession>A0ABW3BF78</accession>
<name>A0ABW3BF78_9ACTN</name>
<evidence type="ECO:0000313" key="2">
    <source>
        <dbReference type="EMBL" id="MFD0801997.1"/>
    </source>
</evidence>
<evidence type="ECO:0000313" key="3">
    <source>
        <dbReference type="Proteomes" id="UP001596956"/>
    </source>
</evidence>
<organism evidence="2 3">
    <name type="scientific">Streptomonospora algeriensis</name>
    <dbReference type="NCBI Taxonomy" id="995084"/>
    <lineage>
        <taxon>Bacteria</taxon>
        <taxon>Bacillati</taxon>
        <taxon>Actinomycetota</taxon>
        <taxon>Actinomycetes</taxon>
        <taxon>Streptosporangiales</taxon>
        <taxon>Nocardiopsidaceae</taxon>
        <taxon>Streptomonospora</taxon>
    </lineage>
</organism>
<sequence length="104" mass="11270">MHQRARLGGRGRSRPVRTCVGCRSRAAQSDLMRLVADSGAVVPDPPGRMPGRGAYLHTDPGCWESAKRRRVWQRAFRTAQSLDTSRVDALFAAVPRVGDAPGSG</sequence>
<dbReference type="InterPro" id="IPR035931">
    <property type="entry name" value="YlxR-like_sf"/>
</dbReference>
<dbReference type="PANTHER" id="PTHR34215">
    <property type="entry name" value="BLL0784 PROTEIN"/>
    <property type="match status" value="1"/>
</dbReference>
<dbReference type="InterPro" id="IPR037465">
    <property type="entry name" value="YlxR"/>
</dbReference>